<reference evidence="1" key="1">
    <citation type="submission" date="2024-02" db="EMBL/GenBank/DDBJ databases">
        <authorList>
            <consortium name="Clinical and Environmental Microbiology Branch: Whole genome sequencing antimicrobial resistance pathogens in the healthcare setting"/>
        </authorList>
    </citation>
    <scope>NUCLEOTIDE SEQUENCE</scope>
    <source>
        <strain evidence="1">2021GO-0154</strain>
    </source>
</reference>
<dbReference type="EMBL" id="ABMABF030000011">
    <property type="protein sequence ID" value="EMJ5135435.1"/>
    <property type="molecule type" value="Genomic_DNA"/>
</dbReference>
<evidence type="ECO:0000313" key="1">
    <source>
        <dbReference type="EMBL" id="EMJ5135435.1"/>
    </source>
</evidence>
<organism evidence="1">
    <name type="scientific">Providencia stuartii</name>
    <dbReference type="NCBI Taxonomy" id="588"/>
    <lineage>
        <taxon>Bacteria</taxon>
        <taxon>Pseudomonadati</taxon>
        <taxon>Pseudomonadota</taxon>
        <taxon>Gammaproteobacteria</taxon>
        <taxon>Enterobacterales</taxon>
        <taxon>Morganellaceae</taxon>
        <taxon>Providencia</taxon>
    </lineage>
</organism>
<protein>
    <recommendedName>
        <fullName evidence="2">PIN domain-containing protein</fullName>
    </recommendedName>
</protein>
<accession>A0AAI9DEH3</accession>
<gene>
    <name evidence="1" type="ORF">RG298_003188</name>
</gene>
<evidence type="ECO:0008006" key="2">
    <source>
        <dbReference type="Google" id="ProtNLM"/>
    </source>
</evidence>
<proteinExistence type="predicted"/>
<dbReference type="AlphaFoldDB" id="A0AAI9DEH3"/>
<comment type="caution">
    <text evidence="1">The sequence shown here is derived from an EMBL/GenBank/DDBJ whole genome shotgun (WGS) entry which is preliminary data.</text>
</comment>
<sequence>MIVLSDNDVILKLAQCDLLQYLPDILSENPSDIYVSPTAKFQLLPKSPEKAIRKCGTKEIYERVERFLNDVRIIDEIKNEQLLRELEEIPHIDIGEQQLLASCVEKPESLFMTGDKRCLKAVMEHQKIVATVHARLINSVVTFESALLLSVELLGFSNFLTQIKHNPKMDGMLNLAMRSTEHEQVCECLFSYTRDFYDYLAFKERLPAQNAYRLM</sequence>
<name>A0AAI9DEH3_PROST</name>